<dbReference type="Pfam" id="PF20168">
    <property type="entry name" value="PDS5"/>
    <property type="match status" value="1"/>
</dbReference>
<protein>
    <submittedName>
        <fullName evidence="1">Uncharacterized protein</fullName>
    </submittedName>
</protein>
<evidence type="ECO:0000313" key="1">
    <source>
        <dbReference type="EMBL" id="KAK1359985.1"/>
    </source>
</evidence>
<reference evidence="1" key="2">
    <citation type="submission" date="2023-05" db="EMBL/GenBank/DDBJ databases">
        <authorList>
            <person name="Schelkunov M.I."/>
        </authorList>
    </citation>
    <scope>NUCLEOTIDE SEQUENCE</scope>
    <source>
        <strain evidence="1">Hsosn_3</strain>
        <tissue evidence="1">Leaf</tissue>
    </source>
</reference>
<proteinExistence type="predicted"/>
<dbReference type="EMBL" id="JAUIZM010000005">
    <property type="protein sequence ID" value="KAK1384680.1"/>
    <property type="molecule type" value="Genomic_DNA"/>
</dbReference>
<organism evidence="1 4">
    <name type="scientific">Heracleum sosnowskyi</name>
    <dbReference type="NCBI Taxonomy" id="360622"/>
    <lineage>
        <taxon>Eukaryota</taxon>
        <taxon>Viridiplantae</taxon>
        <taxon>Streptophyta</taxon>
        <taxon>Embryophyta</taxon>
        <taxon>Tracheophyta</taxon>
        <taxon>Spermatophyta</taxon>
        <taxon>Magnoliopsida</taxon>
        <taxon>eudicotyledons</taxon>
        <taxon>Gunneridae</taxon>
        <taxon>Pentapetalae</taxon>
        <taxon>asterids</taxon>
        <taxon>campanulids</taxon>
        <taxon>Apiales</taxon>
        <taxon>Apiaceae</taxon>
        <taxon>Apioideae</taxon>
        <taxon>apioid superclade</taxon>
        <taxon>Tordylieae</taxon>
        <taxon>Tordyliinae</taxon>
        <taxon>Heracleum</taxon>
    </lineage>
</organism>
<dbReference type="Proteomes" id="UP001237642">
    <property type="component" value="Unassembled WGS sequence"/>
</dbReference>
<sequence length="131" mass="14603">MKTDTICYSHLKEKLVRDFGDQDSNSEFLQLLLKKCFFNIFGSEHVSCILNQLSSDLSGNETFKDSSMKLLLLSSAPAPTDSYVQELTKKIRQEVAVEVEAKVNQKVCAEVDGKINRKVQDNLTLANGPSS</sequence>
<dbReference type="EMBL" id="JAUIZM010000010">
    <property type="protein sequence ID" value="KAK1360535.1"/>
    <property type="molecule type" value="Genomic_DNA"/>
</dbReference>
<evidence type="ECO:0000313" key="3">
    <source>
        <dbReference type="EMBL" id="KAK1384680.1"/>
    </source>
</evidence>
<gene>
    <name evidence="3" type="ORF">POM88_022415</name>
    <name evidence="1" type="ORF">POM88_044459</name>
    <name evidence="2" type="ORF">POM88_045009</name>
</gene>
<accession>A0AAD8M2W1</accession>
<comment type="caution">
    <text evidence="1">The sequence shown here is derived from an EMBL/GenBank/DDBJ whole genome shotgun (WGS) entry which is preliminary data.</text>
</comment>
<reference evidence="1" key="1">
    <citation type="submission" date="2023-02" db="EMBL/GenBank/DDBJ databases">
        <title>Genome of toxic invasive species Heracleum sosnowskyi carries increased number of genes despite the absence of recent whole-genome duplications.</title>
        <authorList>
            <person name="Schelkunov M."/>
            <person name="Shtratnikova V."/>
            <person name="Makarenko M."/>
            <person name="Klepikova A."/>
            <person name="Omelchenko D."/>
            <person name="Novikova G."/>
            <person name="Obukhova E."/>
            <person name="Bogdanov V."/>
            <person name="Penin A."/>
            <person name="Logacheva M."/>
        </authorList>
    </citation>
    <scope>NUCLEOTIDE SEQUENCE</scope>
    <source>
        <strain evidence="1">Hsosn_3</strain>
        <tissue evidence="1">Leaf</tissue>
    </source>
</reference>
<dbReference type="AlphaFoldDB" id="A0AAD8M2W1"/>
<keyword evidence="4" id="KW-1185">Reference proteome</keyword>
<dbReference type="EMBL" id="JAUIZM010000010">
    <property type="protein sequence ID" value="KAK1359985.1"/>
    <property type="molecule type" value="Genomic_DNA"/>
</dbReference>
<evidence type="ECO:0000313" key="2">
    <source>
        <dbReference type="EMBL" id="KAK1360535.1"/>
    </source>
</evidence>
<evidence type="ECO:0000313" key="4">
    <source>
        <dbReference type="Proteomes" id="UP001237642"/>
    </source>
</evidence>
<name>A0AAD8M2W1_9APIA</name>